<reference evidence="2" key="1">
    <citation type="journal article" date="2015" name="PLoS Genet.">
        <title>The dynamic genome and transcriptome of the human fungal pathogen Blastomyces and close relative Emmonsia.</title>
        <authorList>
            <person name="Munoz J.F."/>
            <person name="Gauthier G.M."/>
            <person name="Desjardins C.A."/>
            <person name="Gallo J.E."/>
            <person name="Holder J."/>
            <person name="Sullivan T.D."/>
            <person name="Marty A.J."/>
            <person name="Carmen J.C."/>
            <person name="Chen Z."/>
            <person name="Ding L."/>
            <person name="Gujja S."/>
            <person name="Magrini V."/>
            <person name="Misas E."/>
            <person name="Mitreva M."/>
            <person name="Priest M."/>
            <person name="Saif S."/>
            <person name="Whiston E.A."/>
            <person name="Young S."/>
            <person name="Zeng Q."/>
            <person name="Goldman W.E."/>
            <person name="Mardis E.R."/>
            <person name="Taylor J.W."/>
            <person name="McEwen J.G."/>
            <person name="Clay O.K."/>
            <person name="Klein B.S."/>
            <person name="Cuomo C.A."/>
        </authorList>
    </citation>
    <scope>NUCLEOTIDE SEQUENCE [LARGE SCALE GENOMIC DNA]</scope>
    <source>
        <strain evidence="2">UAMH 3008</strain>
    </source>
</reference>
<evidence type="ECO:0000313" key="2">
    <source>
        <dbReference type="Proteomes" id="UP000034164"/>
    </source>
</evidence>
<proteinExistence type="predicted"/>
<evidence type="ECO:0000313" key="1">
    <source>
        <dbReference type="EMBL" id="KKZ63528.1"/>
    </source>
</evidence>
<protein>
    <submittedName>
        <fullName evidence="1">Uncharacterized protein</fullName>
    </submittedName>
</protein>
<accession>A0A0G2HZJ5</accession>
<dbReference type="VEuPathDB" id="FungiDB:EMCG_02153"/>
<dbReference type="AlphaFoldDB" id="A0A0G2HZJ5"/>
<gene>
    <name evidence="1" type="ORF">EMCG_02153</name>
</gene>
<organism evidence="1 2">
    <name type="scientific">[Emmonsia] crescens</name>
    <dbReference type="NCBI Taxonomy" id="73230"/>
    <lineage>
        <taxon>Eukaryota</taxon>
        <taxon>Fungi</taxon>
        <taxon>Dikarya</taxon>
        <taxon>Ascomycota</taxon>
        <taxon>Pezizomycotina</taxon>
        <taxon>Eurotiomycetes</taxon>
        <taxon>Eurotiomycetidae</taxon>
        <taxon>Onygenales</taxon>
        <taxon>Ajellomycetaceae</taxon>
        <taxon>Emergomyces</taxon>
    </lineage>
</organism>
<sequence length="91" mass="10096">MQSIHNSMFLPSNFQRGAEISDDITRQSTPSILAIGIETGGFWARYSKYVRRSRMFVRKIESKTQQVVGRSVGGSRVVLPDADVSGISYAV</sequence>
<dbReference type="EMBL" id="LCZI01000971">
    <property type="protein sequence ID" value="KKZ63528.1"/>
    <property type="molecule type" value="Genomic_DNA"/>
</dbReference>
<name>A0A0G2HZJ5_9EURO</name>
<dbReference type="Proteomes" id="UP000034164">
    <property type="component" value="Unassembled WGS sequence"/>
</dbReference>
<comment type="caution">
    <text evidence="1">The sequence shown here is derived from an EMBL/GenBank/DDBJ whole genome shotgun (WGS) entry which is preliminary data.</text>
</comment>